<evidence type="ECO:0000313" key="2">
    <source>
        <dbReference type="Proteomes" id="UP000006319"/>
    </source>
</evidence>
<dbReference type="GeneID" id="14696054"/>
<dbReference type="RefSeq" id="XP_004227730.1">
    <property type="nucleotide sequence ID" value="XM_004227682.1"/>
</dbReference>
<proteinExistence type="predicted"/>
<gene>
    <name evidence="1" type="ORF">PCYB_002610</name>
</gene>
<organism evidence="1 2">
    <name type="scientific">Plasmodium cynomolgi (strain B)</name>
    <dbReference type="NCBI Taxonomy" id="1120755"/>
    <lineage>
        <taxon>Eukaryota</taxon>
        <taxon>Sar</taxon>
        <taxon>Alveolata</taxon>
        <taxon>Apicomplexa</taxon>
        <taxon>Aconoidasida</taxon>
        <taxon>Haemosporida</taxon>
        <taxon>Plasmodiidae</taxon>
        <taxon>Plasmodium</taxon>
        <taxon>Plasmodium (Plasmodium)</taxon>
    </lineage>
</organism>
<protein>
    <submittedName>
        <fullName evidence="1">CYIR protein</fullName>
    </submittedName>
</protein>
<accession>K6VJE4</accession>
<dbReference type="OrthoDB" id="388746at2759"/>
<dbReference type="AlphaFoldDB" id="K6VJE4"/>
<dbReference type="InterPro" id="IPR008780">
    <property type="entry name" value="Plasmodium_Vir"/>
</dbReference>
<keyword evidence="2" id="KW-1185">Reference proteome</keyword>
<dbReference type="PhylomeDB" id="K6VJE4"/>
<reference evidence="1 2" key="1">
    <citation type="journal article" date="2012" name="Nat. Genet.">
        <title>Plasmodium cynomolgi genome sequences provide insight into Plasmodium vivax and the monkey malaria clade.</title>
        <authorList>
            <person name="Tachibana S."/>
            <person name="Sullivan S.A."/>
            <person name="Kawai S."/>
            <person name="Nakamura S."/>
            <person name="Kim H.R."/>
            <person name="Goto N."/>
            <person name="Arisue N."/>
            <person name="Palacpac N.M.Q."/>
            <person name="Honma H."/>
            <person name="Yagi M."/>
            <person name="Tougan T."/>
            <person name="Katakai Y."/>
            <person name="Kaneko O."/>
            <person name="Mita T."/>
            <person name="Kita K."/>
            <person name="Yasutomi Y."/>
            <person name="Sutton P.L."/>
            <person name="Shakhbatyan R."/>
            <person name="Horii T."/>
            <person name="Yasunaga T."/>
            <person name="Barnwell J.W."/>
            <person name="Escalante A.A."/>
            <person name="Carlton J.M."/>
            <person name="Tanabe K."/>
        </authorList>
    </citation>
    <scope>NUCLEOTIDE SEQUENCE [LARGE SCALE GENOMIC DNA]</scope>
    <source>
        <strain evidence="1 2">B</strain>
    </source>
</reference>
<dbReference type="KEGG" id="pcy:PCYB_002610"/>
<dbReference type="VEuPathDB" id="PlasmoDB:PCYB_002610"/>
<sequence length="534" mass="63510">MNISSKWDSICNSKDYDKNKCSKYLKYWLYGKIAEKKLKFFLIRKLNENLKELIEGKLSIIDEKDCTRNFIECAAIEVLHNKKILYDFLEYYIYLNDEMAKIEENAKGEYCKYITYIFELYHKLYEEDRQWGLLHRYENELKLFSTTFTNENALSSLKSKCNIDNLLIKSLKDVKTTDMLEGNQLRRPAISDSHDNRFTNIKSEYENVIKELPSSKIYNDFDKKVSTDAYNSKHCGNLNVDKDQMKDICKNMERNIRTLPDNSQMNGLSHRDRCTYLNFWIYDEISKLYTNRDGNLTNITEVANLIDANIKINMDLIKDNFNTNNNTDPTKFVKYYDLSKYNTCFFNYDCTFSECREMKHLFEFFKNYDEINKKIDCEKRNKGKYYKYLKYISYLYNKHKYEEECCSGGAEICPDYFLSCDDYYDPNKLLSAIDSDDIPTCNKIKDPSLYNLSEETTTINPEEENNMYIKYFTCSYVTDPKFEKKRLRCQHPVFSAHLNDKLSARRSVIKRQNNNLKGKKLTINGKNHKCCFNI</sequence>
<dbReference type="Proteomes" id="UP000006319">
    <property type="component" value="Unassembled WGS sequence"/>
</dbReference>
<evidence type="ECO:0000313" key="1">
    <source>
        <dbReference type="EMBL" id="GAB69512.1"/>
    </source>
</evidence>
<name>K6VJE4_PLACD</name>
<dbReference type="EMBL" id="DF157249">
    <property type="protein sequence ID" value="GAB69512.1"/>
    <property type="molecule type" value="Genomic_DNA"/>
</dbReference>
<dbReference type="Pfam" id="PF05795">
    <property type="entry name" value="Plasmodium_Vir"/>
    <property type="match status" value="2"/>
</dbReference>